<dbReference type="Proteomes" id="UP000499080">
    <property type="component" value="Unassembled WGS sequence"/>
</dbReference>
<comment type="caution">
    <text evidence="1">The sequence shown here is derived from an EMBL/GenBank/DDBJ whole genome shotgun (WGS) entry which is preliminary data.</text>
</comment>
<dbReference type="EMBL" id="BGPR01000424">
    <property type="protein sequence ID" value="GBM19449.1"/>
    <property type="molecule type" value="Genomic_DNA"/>
</dbReference>
<reference evidence="1 2" key="1">
    <citation type="journal article" date="2019" name="Sci. Rep.">
        <title>Orb-weaving spider Araneus ventricosus genome elucidates the spidroin gene catalogue.</title>
        <authorList>
            <person name="Kono N."/>
            <person name="Nakamura H."/>
            <person name="Ohtoshi R."/>
            <person name="Moran D.A.P."/>
            <person name="Shinohara A."/>
            <person name="Yoshida Y."/>
            <person name="Fujiwara M."/>
            <person name="Mori M."/>
            <person name="Tomita M."/>
            <person name="Arakawa K."/>
        </authorList>
    </citation>
    <scope>NUCLEOTIDE SEQUENCE [LARGE SCALE GENOMIC DNA]</scope>
</reference>
<name>A0A4Y2DTL5_ARAVE</name>
<evidence type="ECO:0000313" key="2">
    <source>
        <dbReference type="Proteomes" id="UP000499080"/>
    </source>
</evidence>
<organism evidence="1 2">
    <name type="scientific">Araneus ventricosus</name>
    <name type="common">Orbweaver spider</name>
    <name type="synonym">Epeira ventricosa</name>
    <dbReference type="NCBI Taxonomy" id="182803"/>
    <lineage>
        <taxon>Eukaryota</taxon>
        <taxon>Metazoa</taxon>
        <taxon>Ecdysozoa</taxon>
        <taxon>Arthropoda</taxon>
        <taxon>Chelicerata</taxon>
        <taxon>Arachnida</taxon>
        <taxon>Araneae</taxon>
        <taxon>Araneomorphae</taxon>
        <taxon>Entelegynae</taxon>
        <taxon>Araneoidea</taxon>
        <taxon>Araneidae</taxon>
        <taxon>Araneus</taxon>
    </lineage>
</organism>
<gene>
    <name evidence="1" type="ORF">AVEN_259355_1</name>
</gene>
<keyword evidence="2" id="KW-1185">Reference proteome</keyword>
<accession>A0A4Y2DTL5</accession>
<evidence type="ECO:0000313" key="1">
    <source>
        <dbReference type="EMBL" id="GBM19449.1"/>
    </source>
</evidence>
<protein>
    <submittedName>
        <fullName evidence="1">Uncharacterized protein</fullName>
    </submittedName>
</protein>
<sequence>MILQPSVRRRYSRDVDYESVSWSSKAEMGSTTVTAIIGGSFNPQGPALPFRGSYQQIGFCPHRLGGGRASPSFPLYLANTCCYHGERACLRP</sequence>
<dbReference type="AlphaFoldDB" id="A0A4Y2DTL5"/>
<proteinExistence type="predicted"/>